<proteinExistence type="predicted"/>
<dbReference type="EMBL" id="NTHN01000139">
    <property type="protein sequence ID" value="PBD19380.1"/>
    <property type="molecule type" value="Genomic_DNA"/>
</dbReference>
<name>A0A2A3JYD2_9RHOB</name>
<evidence type="ECO:0008006" key="2">
    <source>
        <dbReference type="Google" id="ProtNLM"/>
    </source>
</evidence>
<protein>
    <recommendedName>
        <fullName evidence="2">AlgX/AlgJ SGNH hydrolase-like domain-containing protein</fullName>
    </recommendedName>
</protein>
<sequence length="315" mass="35557">MGQQGATDEVHVGRDGFLFLAGGNHGVFSYFTGKSDPELGSAQTFRENLESRASYCAEHDLLFRTVIFPEKCFALSSETGIEDRFESLYQRCYASEVGKSPAAGMVKYPVEKLRENSDAFSRTDTHYAAWGNLYIVQQLLMDIFPDHVSEGIDKIAELISDKPNFSGDLGRKFTPEKTETCSVVKGRAVPFSMAANGLKGGNDGICVLVSSPQAISDKTLLIYGDSFFRQMLPMLAVFYRKVIFCRTRFFHYEMVSAFRPDHVFCGLAERYLSRCSADSKRPHFLSYPIVLGREMTPDAEFSELWQEFVHRQRLL</sequence>
<dbReference type="OrthoDB" id="4169204at2"/>
<dbReference type="AlphaFoldDB" id="A0A2A3JYD2"/>
<gene>
    <name evidence="1" type="ORF">CLG85_09660</name>
</gene>
<evidence type="ECO:0000313" key="1">
    <source>
        <dbReference type="EMBL" id="PBD19380.1"/>
    </source>
</evidence>
<organism evidence="1">
    <name type="scientific">Alloyangia mangrovi</name>
    <dbReference type="NCBI Taxonomy" id="1779329"/>
    <lineage>
        <taxon>Bacteria</taxon>
        <taxon>Pseudomonadati</taxon>
        <taxon>Pseudomonadota</taxon>
        <taxon>Alphaproteobacteria</taxon>
        <taxon>Rhodobacterales</taxon>
        <taxon>Roseobacteraceae</taxon>
        <taxon>Alloyangia</taxon>
    </lineage>
</organism>
<reference evidence="1" key="1">
    <citation type="submission" date="2017-09" db="EMBL/GenBank/DDBJ databases">
        <title>Yangia sp. SAOS 153D whole genome sequencing.</title>
        <authorList>
            <person name="Verma A."/>
            <person name="Krishnamurthi S."/>
        </authorList>
    </citation>
    <scope>NUCLEOTIDE SEQUENCE [LARGE SCALE GENOMIC DNA]</scope>
    <source>
        <strain evidence="1">SAOS 153D</strain>
    </source>
</reference>
<accession>A0A2A3JYD2</accession>
<comment type="caution">
    <text evidence="1">The sequence shown here is derived from an EMBL/GenBank/DDBJ whole genome shotgun (WGS) entry which is preliminary data.</text>
</comment>